<evidence type="ECO:0000313" key="1">
    <source>
        <dbReference type="EMBL" id="KAF3323853.1"/>
    </source>
</evidence>
<reference evidence="1" key="1">
    <citation type="submission" date="2020-01" db="EMBL/GenBank/DDBJ databases">
        <title>Genome sequence of Kobresia littledalei, the first chromosome-level genome in the family Cyperaceae.</title>
        <authorList>
            <person name="Qu G."/>
        </authorList>
    </citation>
    <scope>NUCLEOTIDE SEQUENCE</scope>
    <source>
        <strain evidence="1">C.B.Clarke</strain>
        <tissue evidence="1">Leaf</tissue>
    </source>
</reference>
<sequence length="117" mass="13247">MSKFQAKSFKVVKATHRGQKGRTRVGIWPARLVHGFTKILLGFFAFSSSRPQISAKSSLRIPKETINADTPKQSWSANLHPVNQHYDEAIADCVEFFNKSSSRDIRLRATNMEDLIV</sequence>
<evidence type="ECO:0000313" key="2">
    <source>
        <dbReference type="Proteomes" id="UP000623129"/>
    </source>
</evidence>
<comment type="caution">
    <text evidence="1">The sequence shown here is derived from an EMBL/GenBank/DDBJ whole genome shotgun (WGS) entry which is preliminary data.</text>
</comment>
<gene>
    <name evidence="1" type="ORF">FCM35_KLT11320</name>
</gene>
<dbReference type="PANTHER" id="PTHR35111:SF5">
    <property type="entry name" value="F10A5.9"/>
    <property type="match status" value="1"/>
</dbReference>
<dbReference type="EMBL" id="SWLB01000022">
    <property type="protein sequence ID" value="KAF3323853.1"/>
    <property type="molecule type" value="Genomic_DNA"/>
</dbReference>
<proteinExistence type="predicted"/>
<keyword evidence="2" id="KW-1185">Reference proteome</keyword>
<accession>A0A833QHQ3</accession>
<dbReference type="AlphaFoldDB" id="A0A833QHQ3"/>
<organism evidence="1 2">
    <name type="scientific">Carex littledalei</name>
    <dbReference type="NCBI Taxonomy" id="544730"/>
    <lineage>
        <taxon>Eukaryota</taxon>
        <taxon>Viridiplantae</taxon>
        <taxon>Streptophyta</taxon>
        <taxon>Embryophyta</taxon>
        <taxon>Tracheophyta</taxon>
        <taxon>Spermatophyta</taxon>
        <taxon>Magnoliopsida</taxon>
        <taxon>Liliopsida</taxon>
        <taxon>Poales</taxon>
        <taxon>Cyperaceae</taxon>
        <taxon>Cyperoideae</taxon>
        <taxon>Cariceae</taxon>
        <taxon>Carex</taxon>
        <taxon>Carex subgen. Euthyceras</taxon>
    </lineage>
</organism>
<name>A0A833QHQ3_9POAL</name>
<dbReference type="Proteomes" id="UP000623129">
    <property type="component" value="Unassembled WGS sequence"/>
</dbReference>
<protein>
    <submittedName>
        <fullName evidence="1">Uncharacterized protein</fullName>
    </submittedName>
</protein>
<dbReference type="PANTHER" id="PTHR35111">
    <property type="entry name" value="F10A5.9-RELATED"/>
    <property type="match status" value="1"/>
</dbReference>
<dbReference type="OrthoDB" id="1840016at2759"/>